<feature type="compositionally biased region" description="Polar residues" evidence="12">
    <location>
        <begin position="784"/>
        <end position="812"/>
    </location>
</feature>
<dbReference type="InterPro" id="IPR009003">
    <property type="entry name" value="Peptidase_S1_PA"/>
</dbReference>
<keyword evidence="4 11" id="KW-0378">Hydrolase</keyword>
<dbReference type="Proteomes" id="UP000515140">
    <property type="component" value="Unplaced"/>
</dbReference>
<keyword evidence="5 11" id="KW-0720">Serine protease</keyword>
<dbReference type="RefSeq" id="XP_020864529.1">
    <property type="nucleotide sequence ID" value="XM_021008870.1"/>
</dbReference>
<evidence type="ECO:0000256" key="2">
    <source>
        <dbReference type="ARBA" id="ARBA00022670"/>
    </source>
</evidence>
<evidence type="ECO:0000256" key="4">
    <source>
        <dbReference type="ARBA" id="ARBA00022801"/>
    </source>
</evidence>
<dbReference type="PRINTS" id="PR00722">
    <property type="entry name" value="CHYMOTRYPSIN"/>
</dbReference>
<dbReference type="FunFam" id="2.40.10.10:FF:000003">
    <property type="entry name" value="Transmembrane serine protease 3"/>
    <property type="match status" value="2"/>
</dbReference>
<evidence type="ECO:0000256" key="8">
    <source>
        <dbReference type="ARBA" id="ARBA00023136"/>
    </source>
</evidence>
<dbReference type="InterPro" id="IPR002172">
    <property type="entry name" value="LDrepeatLR_classA_rpt"/>
</dbReference>
<proteinExistence type="predicted"/>
<dbReference type="FunFam" id="2.40.10.10:FF:000118">
    <property type="entry name" value="Chymotrypsinogen A"/>
    <property type="match status" value="1"/>
</dbReference>
<dbReference type="PANTHER" id="PTHR24252:SF26">
    <property type="entry name" value="TRANSMEMBRANE SERINE PROTEASE 9"/>
    <property type="match status" value="1"/>
</dbReference>
<dbReference type="PROSITE" id="PS50240">
    <property type="entry name" value="TRYPSIN_DOM"/>
    <property type="match status" value="3"/>
</dbReference>
<feature type="domain" description="Peptidase S1" evidence="14">
    <location>
        <begin position="242"/>
        <end position="475"/>
    </location>
</feature>
<dbReference type="CTD" id="360200"/>
<dbReference type="GO" id="GO:0004252">
    <property type="term" value="F:serine-type endopeptidase activity"/>
    <property type="evidence" value="ECO:0007669"/>
    <property type="project" value="InterPro"/>
</dbReference>
<keyword evidence="8 13" id="KW-0472">Membrane</keyword>
<evidence type="ECO:0000313" key="17">
    <source>
        <dbReference type="RefSeq" id="XP_020864529.1"/>
    </source>
</evidence>
<feature type="region of interest" description="Disordered" evidence="12">
    <location>
        <begin position="784"/>
        <end position="842"/>
    </location>
</feature>
<dbReference type="Pfam" id="PF01390">
    <property type="entry name" value="SEA"/>
    <property type="match status" value="1"/>
</dbReference>
<feature type="transmembrane region" description="Helical" evidence="13">
    <location>
        <begin position="33"/>
        <end position="56"/>
    </location>
</feature>
<feature type="disulfide bond" evidence="10">
    <location>
        <begin position="213"/>
        <end position="228"/>
    </location>
</feature>
<evidence type="ECO:0000259" key="14">
    <source>
        <dbReference type="PROSITE" id="PS50240"/>
    </source>
</evidence>
<evidence type="ECO:0000256" key="5">
    <source>
        <dbReference type="ARBA" id="ARBA00022825"/>
    </source>
</evidence>
<evidence type="ECO:0000256" key="9">
    <source>
        <dbReference type="ARBA" id="ARBA00023157"/>
    </source>
</evidence>
<dbReference type="PROSITE" id="PS00135">
    <property type="entry name" value="TRYPSIN_SER"/>
    <property type="match status" value="2"/>
</dbReference>
<dbReference type="InterPro" id="IPR000082">
    <property type="entry name" value="SEA_dom"/>
</dbReference>
<evidence type="ECO:0000256" key="3">
    <source>
        <dbReference type="ARBA" id="ARBA00022692"/>
    </source>
</evidence>
<evidence type="ECO:0000256" key="13">
    <source>
        <dbReference type="SAM" id="Phobius"/>
    </source>
</evidence>
<feature type="disulfide bond" evidence="10">
    <location>
        <begin position="193"/>
        <end position="205"/>
    </location>
</feature>
<evidence type="ECO:0000256" key="11">
    <source>
        <dbReference type="RuleBase" id="RU363034"/>
    </source>
</evidence>
<dbReference type="InterPro" id="IPR001314">
    <property type="entry name" value="Peptidase_S1A"/>
</dbReference>
<dbReference type="AlphaFoldDB" id="A0A6P5M7S6"/>
<protein>
    <submittedName>
        <fullName evidence="16 17">Transmembrane protease serine 9 isoform X1</fullName>
    </submittedName>
</protein>
<name>A0A6P5M7S6_PHACI</name>
<keyword evidence="2 11" id="KW-0645">Protease</keyword>
<feature type="domain" description="Peptidase S1" evidence="14">
    <location>
        <begin position="947"/>
        <end position="1182"/>
    </location>
</feature>
<evidence type="ECO:0000256" key="12">
    <source>
        <dbReference type="SAM" id="MobiDB-lite"/>
    </source>
</evidence>
<dbReference type="Pfam" id="PF00089">
    <property type="entry name" value="Trypsin"/>
    <property type="match status" value="3"/>
</dbReference>
<feature type="compositionally biased region" description="Low complexity" evidence="12">
    <location>
        <begin position="864"/>
        <end position="893"/>
    </location>
</feature>
<keyword evidence="6" id="KW-0735">Signal-anchor</keyword>
<evidence type="ECO:0000256" key="6">
    <source>
        <dbReference type="ARBA" id="ARBA00022968"/>
    </source>
</evidence>
<dbReference type="PROSITE" id="PS50068">
    <property type="entry name" value="LDLRA_2"/>
    <property type="match status" value="1"/>
</dbReference>
<dbReference type="InterPro" id="IPR036364">
    <property type="entry name" value="SEA_dom_sf"/>
</dbReference>
<dbReference type="SUPFAM" id="SSF57424">
    <property type="entry name" value="LDL receptor-like module"/>
    <property type="match status" value="1"/>
</dbReference>
<dbReference type="Gene3D" id="2.40.10.10">
    <property type="entry name" value="Trypsin-like serine proteases"/>
    <property type="match status" value="4"/>
</dbReference>
<reference evidence="16 17" key="1">
    <citation type="submission" date="2025-04" db="UniProtKB">
        <authorList>
            <consortium name="RefSeq"/>
        </authorList>
    </citation>
    <scope>IDENTIFICATION</scope>
    <source>
        <tissue evidence="16 17">Spleen</tissue>
    </source>
</reference>
<feature type="region of interest" description="Disordered" evidence="12">
    <location>
        <begin position="864"/>
        <end position="904"/>
    </location>
</feature>
<comment type="subcellular location">
    <subcellularLocation>
        <location evidence="1">Membrane</location>
        <topology evidence="1">Single-pass type II membrane protein</topology>
    </subcellularLocation>
</comment>
<dbReference type="Gene3D" id="4.10.400.10">
    <property type="entry name" value="Low-density Lipoprotein Receptor"/>
    <property type="match status" value="1"/>
</dbReference>
<dbReference type="InterPro" id="IPR043504">
    <property type="entry name" value="Peptidase_S1_PA_chymotrypsin"/>
</dbReference>
<dbReference type="SMART" id="SM00192">
    <property type="entry name" value="LDLa"/>
    <property type="match status" value="1"/>
</dbReference>
<dbReference type="KEGG" id="pcw:110223384"/>
<dbReference type="GO" id="GO:0016020">
    <property type="term" value="C:membrane"/>
    <property type="evidence" value="ECO:0007669"/>
    <property type="project" value="UniProtKB-SubCell"/>
</dbReference>
<feature type="domain" description="Peptidase S1" evidence="14">
    <location>
        <begin position="547"/>
        <end position="779"/>
    </location>
</feature>
<dbReference type="PANTHER" id="PTHR24252">
    <property type="entry name" value="ACROSIN-RELATED"/>
    <property type="match status" value="1"/>
</dbReference>
<dbReference type="InterPro" id="IPR036055">
    <property type="entry name" value="LDL_receptor-like_sf"/>
</dbReference>
<comment type="caution">
    <text evidence="10">Lacks conserved residue(s) required for the propagation of feature annotation.</text>
</comment>
<evidence type="ECO:0000256" key="1">
    <source>
        <dbReference type="ARBA" id="ARBA00004606"/>
    </source>
</evidence>
<dbReference type="SUPFAM" id="SSF82671">
    <property type="entry name" value="SEA domain"/>
    <property type="match status" value="1"/>
</dbReference>
<dbReference type="GO" id="GO:0006508">
    <property type="term" value="P:proteolysis"/>
    <property type="evidence" value="ECO:0007669"/>
    <property type="project" value="UniProtKB-KW"/>
</dbReference>
<evidence type="ECO:0000313" key="15">
    <source>
        <dbReference type="Proteomes" id="UP000515140"/>
    </source>
</evidence>
<dbReference type="Gene3D" id="3.30.70.960">
    <property type="entry name" value="SEA domain"/>
    <property type="match status" value="1"/>
</dbReference>
<dbReference type="Pfam" id="PF00057">
    <property type="entry name" value="Ldl_recept_a"/>
    <property type="match status" value="1"/>
</dbReference>
<dbReference type="SUPFAM" id="SSF50494">
    <property type="entry name" value="Trypsin-like serine proteases"/>
    <property type="match status" value="3"/>
</dbReference>
<dbReference type="RefSeq" id="XP_020864528.1">
    <property type="nucleotide sequence ID" value="XM_021008869.1"/>
</dbReference>
<keyword evidence="7 13" id="KW-1133">Transmembrane helix</keyword>
<dbReference type="GeneID" id="110223384"/>
<keyword evidence="3 13" id="KW-0812">Transmembrane</keyword>
<organism evidence="15 17">
    <name type="scientific">Phascolarctos cinereus</name>
    <name type="common">Koala</name>
    <dbReference type="NCBI Taxonomy" id="38626"/>
    <lineage>
        <taxon>Eukaryota</taxon>
        <taxon>Metazoa</taxon>
        <taxon>Chordata</taxon>
        <taxon>Craniata</taxon>
        <taxon>Vertebrata</taxon>
        <taxon>Euteleostomi</taxon>
        <taxon>Mammalia</taxon>
        <taxon>Metatheria</taxon>
        <taxon>Diprotodontia</taxon>
        <taxon>Phascolarctidae</taxon>
        <taxon>Phascolarctos</taxon>
    </lineage>
</organism>
<keyword evidence="15" id="KW-1185">Reference proteome</keyword>
<dbReference type="CDD" id="cd00190">
    <property type="entry name" value="Tryp_SPc"/>
    <property type="match status" value="3"/>
</dbReference>
<dbReference type="SMART" id="SM00020">
    <property type="entry name" value="Tryp_SPc"/>
    <property type="match status" value="3"/>
</dbReference>
<dbReference type="InterPro" id="IPR033116">
    <property type="entry name" value="TRYPSIN_SER"/>
</dbReference>
<gene>
    <name evidence="16 17" type="primary">TMPRSS9</name>
</gene>
<keyword evidence="9 10" id="KW-1015">Disulfide bond</keyword>
<dbReference type="InterPro" id="IPR018114">
    <property type="entry name" value="TRYPSIN_HIS"/>
</dbReference>
<accession>A0A6P5M7S6</accession>
<sequence>MLRRTMEAAVATLDSTPSNTKAQLEADATCWKVTVATVLASSIALVFLGLLLASLYTQDISFEHSVELKGILYDNSLQQETSSYYRALTPALEMLFVSSFQKTKLEESCVGCTVLSYRDGNSSVLVRFRLHFVSQTLWFLTAGLEEETLRQGLTMRFREHSIPLPTYGTIYSAALTGNKELPATEISLKSGRCPGNAFACQSNQCVSKVNPECDGKVDCSDGSDEAHCDCGGRPALKSANRIVGGMEAARGEFPWQISLREHNEHFCGAAILSAKWLVSAAHCFNEFQDPTVWMAYAGTTFLSGSDIGTVKAHIAQIIKHPFYNSDTADFDVAVLELGSPLPFTSHIQPVCLPSATHIFPPRKKCLISGWGYLKEDFLVKPEVLQKATVELLDQALCASLYSNSLTDRMVCAGYLDGKVDSCQGDSGGPLVCDEPSGRFFLAGIVSWGIGCAEARRPGVYVRVTKVRDWILETISTAPTVSAPAVFPDSSTTSSDWLLTTERLMTSITTKPKLVTSTELDTVSLSPGTTSRPQECGGRPAMPKPSKIVGGFDAAQGEVPWQVSLKEGSRHFCGATVVGERWLVSAAHCFNHTKMDFVKAYLGTTSLTGADGSAVKVSIKSVVLHPSYNPVILDFDVALLELASPLLFNNYIQPVCLPLAIQKFPVGRKCMISGWGNTYEGNATKPDILQKASVGIIDQKTCSIFYNFSLTDRMMCAGFLEGKIDSCQGDSGGPLACEETPGVFYLAGVVSWGIGCAQAKKPGVYSRMTRLKDWIVDTISPGLQTGSTFSPEKTPVTTSHPLGAISSLTTTRVTPGKLTPKPTSPATLKTTSPATLKTTSPATLKTTSTATLKTTSTATLKTTSTVTLKTTSTPTSQPTSETASRPTTSKTTPRPADETTTRRPTSAVITAIRTTSSKPPPPLQIHQLATPIQLPDCGVSPVGTLTKIVGGSAASRGEWPWQVSLWLRRKEHKCGAVLIADRWLLTAAHCFDVYSDPNLWVAFLGTASLSGMEGKVEKVYRIYKHPFYNVYTLDYDVALLELSAPVKYTSVIKPICLPEHSHLFTEGTKCFITGWGSIREGGLMARHLQKAVVNIIGEDTCRKFYPIQISNRMLCAGFTQGGVDSCSVRSQLHCPQAPQDSQSSRLICKQAASLAQQTGVLICKTGIFVPSGSQFLWEKHFINL</sequence>
<evidence type="ECO:0000256" key="10">
    <source>
        <dbReference type="PROSITE-ProRule" id="PRU00124"/>
    </source>
</evidence>
<dbReference type="CDD" id="cd00112">
    <property type="entry name" value="LDLa"/>
    <property type="match status" value="1"/>
</dbReference>
<dbReference type="InterPro" id="IPR001254">
    <property type="entry name" value="Trypsin_dom"/>
</dbReference>
<dbReference type="PROSITE" id="PS00134">
    <property type="entry name" value="TRYPSIN_HIS"/>
    <property type="match status" value="3"/>
</dbReference>
<evidence type="ECO:0000313" key="16">
    <source>
        <dbReference type="RefSeq" id="XP_020864528.1"/>
    </source>
</evidence>
<feature type="compositionally biased region" description="Low complexity" evidence="12">
    <location>
        <begin position="817"/>
        <end position="842"/>
    </location>
</feature>
<evidence type="ECO:0000256" key="7">
    <source>
        <dbReference type="ARBA" id="ARBA00022989"/>
    </source>
</evidence>